<dbReference type="RefSeq" id="WP_159546658.1">
    <property type="nucleotide sequence ID" value="NZ_CP047156.1"/>
</dbReference>
<protein>
    <recommendedName>
        <fullName evidence="3">Recombinase A</fullName>
    </recommendedName>
</protein>
<dbReference type="AlphaFoldDB" id="A0A7L4YRF0"/>
<dbReference type="KEGG" id="eke:EK0264_15325"/>
<proteinExistence type="predicted"/>
<name>A0A7L4YRF0_9ACTN</name>
<keyword evidence="2" id="KW-1185">Reference proteome</keyword>
<dbReference type="EMBL" id="CP047156">
    <property type="protein sequence ID" value="QHC01523.1"/>
    <property type="molecule type" value="Genomic_DNA"/>
</dbReference>
<reference evidence="1 2" key="1">
    <citation type="journal article" date="2018" name="Int. J. Syst. Evol. Microbiol.">
        <title>Epidermidibacterium keratini gen. nov., sp. nov., a member of the family Sporichthyaceae, isolated from keratin epidermis.</title>
        <authorList>
            <person name="Lee D.G."/>
            <person name="Trujillo M.E."/>
            <person name="Kang S."/>
            <person name="Nam J.J."/>
            <person name="Kim Y.J."/>
        </authorList>
    </citation>
    <scope>NUCLEOTIDE SEQUENCE [LARGE SCALE GENOMIC DNA]</scope>
    <source>
        <strain evidence="1 2">EPI-7</strain>
    </source>
</reference>
<dbReference type="Proteomes" id="UP000463857">
    <property type="component" value="Chromosome"/>
</dbReference>
<gene>
    <name evidence="1" type="ORF">EK0264_15325</name>
</gene>
<evidence type="ECO:0008006" key="3">
    <source>
        <dbReference type="Google" id="ProtNLM"/>
    </source>
</evidence>
<dbReference type="InParanoid" id="A0A7L4YRF0"/>
<dbReference type="OrthoDB" id="3873597at2"/>
<evidence type="ECO:0000313" key="2">
    <source>
        <dbReference type="Proteomes" id="UP000463857"/>
    </source>
</evidence>
<evidence type="ECO:0000313" key="1">
    <source>
        <dbReference type="EMBL" id="QHC01523.1"/>
    </source>
</evidence>
<accession>A0A7L4YRF0</accession>
<sequence length="233" mass="24315">MALNAGSSALADLPLIRGSALRSSARHAQVAPGTEVNHQLIPVLPGLAGVLGEPGLRAGASYLIESSLSLALALMAQVSREGAWAAAIGLPDLGAQAAAGLGIDLDRLALIPEPGHAWLEVLSTVADAVDVVAIRPPHRPADQAVRRIAARMRQRGSTLLVLGEHWPGAFMRLSVTDSVWSGMRPDGHGHLAARHAQVTRVGKSGTDAQRMWLPAADGSVRPYAEPPTLRVVP</sequence>
<organism evidence="1 2">
    <name type="scientific">Epidermidibacterium keratini</name>
    <dbReference type="NCBI Taxonomy" id="1891644"/>
    <lineage>
        <taxon>Bacteria</taxon>
        <taxon>Bacillati</taxon>
        <taxon>Actinomycetota</taxon>
        <taxon>Actinomycetes</taxon>
        <taxon>Sporichthyales</taxon>
        <taxon>Sporichthyaceae</taxon>
        <taxon>Epidermidibacterium</taxon>
    </lineage>
</organism>